<protein>
    <recommendedName>
        <fullName evidence="3">Transposase</fullName>
    </recommendedName>
</protein>
<comment type="caution">
    <text evidence="1">The sequence shown here is derived from an EMBL/GenBank/DDBJ whole genome shotgun (WGS) entry which is preliminary data.</text>
</comment>
<organism evidence="1 2">
    <name type="scientific">Lactobacillus gasseri</name>
    <dbReference type="NCBI Taxonomy" id="1596"/>
    <lineage>
        <taxon>Bacteria</taxon>
        <taxon>Bacillati</taxon>
        <taxon>Bacillota</taxon>
        <taxon>Bacilli</taxon>
        <taxon>Lactobacillales</taxon>
        <taxon>Lactobacillaceae</taxon>
        <taxon>Lactobacillus</taxon>
    </lineage>
</organism>
<proteinExistence type="predicted"/>
<gene>
    <name evidence="1" type="ORF">LJCM1025_09960</name>
</gene>
<dbReference type="AlphaFoldDB" id="A0AB33ZUM0"/>
<dbReference type="Proteomes" id="UP000250668">
    <property type="component" value="Unassembled WGS sequence"/>
</dbReference>
<reference evidence="1 2" key="1">
    <citation type="journal article" date="2018" name="Int. J. Syst. Evol. Microbiol.">
        <title>Lactobacillus paragasseri sp. nov., a sister taxon of Lactobacillus gasseri, based on whole-genome sequence analyses.</title>
        <authorList>
            <person name="Tanizawa Y."/>
            <person name="Tada I."/>
            <person name="Kobayashi H."/>
            <person name="Endo A."/>
            <person name="Maeno S."/>
            <person name="Toyoda A."/>
            <person name="Arita M."/>
            <person name="Nakamura Y."/>
            <person name="Sakamoto M."/>
            <person name="Ohkuma M."/>
            <person name="Tohno M."/>
        </authorList>
    </citation>
    <scope>NUCLEOTIDE SEQUENCE [LARGE SCALE GENOMIC DNA]</scope>
    <source>
        <strain evidence="1 2">JCM 1025</strain>
    </source>
</reference>
<accession>A0AB33ZUM0</accession>
<evidence type="ECO:0000313" key="1">
    <source>
        <dbReference type="EMBL" id="GBA96378.1"/>
    </source>
</evidence>
<evidence type="ECO:0008006" key="3">
    <source>
        <dbReference type="Google" id="ProtNLM"/>
    </source>
</evidence>
<dbReference type="EMBL" id="BEXJ01000002">
    <property type="protein sequence ID" value="GBA96378.1"/>
    <property type="molecule type" value="Genomic_DNA"/>
</dbReference>
<evidence type="ECO:0000313" key="2">
    <source>
        <dbReference type="Proteomes" id="UP000250668"/>
    </source>
</evidence>
<sequence>MVNILQKGFNHVGLRKHLFDAFVWDVCVSSANLYRPPQKIKTPLNIITLEELLSSVHRKK</sequence>
<name>A0AB33ZUM0_LACGS</name>